<feature type="domain" description="RCK C-terminal" evidence="8">
    <location>
        <begin position="137"/>
        <end position="218"/>
    </location>
</feature>
<dbReference type="InterPro" id="IPR003148">
    <property type="entry name" value="RCK_N"/>
</dbReference>
<dbReference type="InterPro" id="IPR050721">
    <property type="entry name" value="Trk_Ktr_HKT_K-transport"/>
</dbReference>
<dbReference type="Pfam" id="PF02254">
    <property type="entry name" value="TrkA_N"/>
    <property type="match status" value="1"/>
</dbReference>
<dbReference type="PROSITE" id="PS51202">
    <property type="entry name" value="RCK_C"/>
    <property type="match status" value="1"/>
</dbReference>
<dbReference type="RefSeq" id="WP_133628440.1">
    <property type="nucleotide sequence ID" value="NZ_SOAZ01000014.1"/>
</dbReference>
<dbReference type="GO" id="GO:0005886">
    <property type="term" value="C:plasma membrane"/>
    <property type="evidence" value="ECO:0007669"/>
    <property type="project" value="InterPro"/>
</dbReference>
<keyword evidence="10" id="KW-1185">Reference proteome</keyword>
<evidence type="ECO:0000256" key="6">
    <source>
        <dbReference type="ARBA" id="ARBA00023065"/>
    </source>
</evidence>
<keyword evidence="4" id="KW-0630">Potassium</keyword>
<evidence type="ECO:0000256" key="2">
    <source>
        <dbReference type="ARBA" id="ARBA00022448"/>
    </source>
</evidence>
<comment type="caution">
    <text evidence="9">The sequence shown here is derived from an EMBL/GenBank/DDBJ whole genome shotgun (WGS) entry which is preliminary data.</text>
</comment>
<dbReference type="Proteomes" id="UP000295325">
    <property type="component" value="Unassembled WGS sequence"/>
</dbReference>
<dbReference type="PROSITE" id="PS51201">
    <property type="entry name" value="RCK_N"/>
    <property type="match status" value="1"/>
</dbReference>
<dbReference type="Gene3D" id="3.40.50.720">
    <property type="entry name" value="NAD(P)-binding Rossmann-like Domain"/>
    <property type="match status" value="1"/>
</dbReference>
<dbReference type="InterPro" id="IPR006037">
    <property type="entry name" value="RCK_C"/>
</dbReference>
<dbReference type="InterPro" id="IPR006036">
    <property type="entry name" value="K_uptake_TrkA"/>
</dbReference>
<dbReference type="PANTHER" id="PTHR43833">
    <property type="entry name" value="POTASSIUM CHANNEL PROTEIN 2-RELATED-RELATED"/>
    <property type="match status" value="1"/>
</dbReference>
<dbReference type="InterPro" id="IPR036291">
    <property type="entry name" value="NAD(P)-bd_dom_sf"/>
</dbReference>
<evidence type="ECO:0000256" key="3">
    <source>
        <dbReference type="ARBA" id="ARBA00022538"/>
    </source>
</evidence>
<name>A0A4R7KEN8_9CLOT</name>
<evidence type="ECO:0000256" key="4">
    <source>
        <dbReference type="ARBA" id="ARBA00022958"/>
    </source>
</evidence>
<protein>
    <recommendedName>
        <fullName evidence="1">Trk system potassium uptake protein TrkA</fullName>
    </recommendedName>
</protein>
<dbReference type="AlphaFoldDB" id="A0A4R7KEN8"/>
<evidence type="ECO:0000259" key="8">
    <source>
        <dbReference type="PROSITE" id="PS51202"/>
    </source>
</evidence>
<dbReference type="SUPFAM" id="SSF116726">
    <property type="entry name" value="TrkA C-terminal domain-like"/>
    <property type="match status" value="1"/>
</dbReference>
<gene>
    <name evidence="9" type="ORF">EDD71_11421</name>
</gene>
<dbReference type="PANTHER" id="PTHR43833:SF5">
    <property type="entry name" value="TRK SYSTEM POTASSIUM UPTAKE PROTEIN TRKA"/>
    <property type="match status" value="1"/>
</dbReference>
<dbReference type="OrthoDB" id="9775180at2"/>
<keyword evidence="5" id="KW-0520">NAD</keyword>
<proteinExistence type="predicted"/>
<accession>A0A4R7KEN8</accession>
<dbReference type="InterPro" id="IPR036721">
    <property type="entry name" value="RCK_C_sf"/>
</dbReference>
<sequence>MKAIVVGGGKVGYYLLKTLNQKGYDVTLIERNKKICDKTAEEIDANIICGDGTNPEVLYDADIEKTEVVAAVTGKDEENLVICQIAKVNFNVAKTIARINNPKNRTIFKALGVDRTVCSTEVIANLIEGELNSSMLRPIQTLDRGEMILAEASILRKSPWCSKIISSLDLPEECLIVSILRNDKIIFPKGNVEIKEGDRVLIVTSVNMKDEVERCIMGE</sequence>
<dbReference type="PRINTS" id="PR00335">
    <property type="entry name" value="KUPTAKETRKA"/>
</dbReference>
<dbReference type="EMBL" id="SOAZ01000014">
    <property type="protein sequence ID" value="TDT52041.1"/>
    <property type="molecule type" value="Genomic_DNA"/>
</dbReference>
<keyword evidence="6" id="KW-0406">Ion transport</keyword>
<organism evidence="9 10">
    <name type="scientific">Fonticella tunisiensis</name>
    <dbReference type="NCBI Taxonomy" id="1096341"/>
    <lineage>
        <taxon>Bacteria</taxon>
        <taxon>Bacillati</taxon>
        <taxon>Bacillota</taxon>
        <taxon>Clostridia</taxon>
        <taxon>Eubacteriales</taxon>
        <taxon>Clostridiaceae</taxon>
        <taxon>Fonticella</taxon>
    </lineage>
</organism>
<evidence type="ECO:0000259" key="7">
    <source>
        <dbReference type="PROSITE" id="PS51201"/>
    </source>
</evidence>
<reference evidence="9 10" key="1">
    <citation type="submission" date="2019-03" db="EMBL/GenBank/DDBJ databases">
        <title>Genomic Encyclopedia of Type Strains, Phase IV (KMG-IV): sequencing the most valuable type-strain genomes for metagenomic binning, comparative biology and taxonomic classification.</title>
        <authorList>
            <person name="Goeker M."/>
        </authorList>
    </citation>
    <scope>NUCLEOTIDE SEQUENCE [LARGE SCALE GENOMIC DNA]</scope>
    <source>
        <strain evidence="9 10">DSM 24455</strain>
    </source>
</reference>
<dbReference type="SUPFAM" id="SSF51735">
    <property type="entry name" value="NAD(P)-binding Rossmann-fold domains"/>
    <property type="match status" value="1"/>
</dbReference>
<dbReference type="Gene3D" id="3.30.70.1450">
    <property type="entry name" value="Regulator of K+ conductance, C-terminal domain"/>
    <property type="match status" value="1"/>
</dbReference>
<keyword evidence="3" id="KW-0633">Potassium transport</keyword>
<dbReference type="Pfam" id="PF02080">
    <property type="entry name" value="TrkA_C"/>
    <property type="match status" value="1"/>
</dbReference>
<evidence type="ECO:0000313" key="9">
    <source>
        <dbReference type="EMBL" id="TDT52041.1"/>
    </source>
</evidence>
<keyword evidence="2" id="KW-0813">Transport</keyword>
<feature type="domain" description="RCK N-terminal" evidence="7">
    <location>
        <begin position="1"/>
        <end position="117"/>
    </location>
</feature>
<evidence type="ECO:0000256" key="5">
    <source>
        <dbReference type="ARBA" id="ARBA00023027"/>
    </source>
</evidence>
<evidence type="ECO:0000256" key="1">
    <source>
        <dbReference type="ARBA" id="ARBA00017378"/>
    </source>
</evidence>
<dbReference type="GO" id="GO:0015079">
    <property type="term" value="F:potassium ion transmembrane transporter activity"/>
    <property type="evidence" value="ECO:0007669"/>
    <property type="project" value="InterPro"/>
</dbReference>
<evidence type="ECO:0000313" key="10">
    <source>
        <dbReference type="Proteomes" id="UP000295325"/>
    </source>
</evidence>